<organism evidence="1 2">
    <name type="scientific">Trichonephila inaurata madagascariensis</name>
    <dbReference type="NCBI Taxonomy" id="2747483"/>
    <lineage>
        <taxon>Eukaryota</taxon>
        <taxon>Metazoa</taxon>
        <taxon>Ecdysozoa</taxon>
        <taxon>Arthropoda</taxon>
        <taxon>Chelicerata</taxon>
        <taxon>Arachnida</taxon>
        <taxon>Araneae</taxon>
        <taxon>Araneomorphae</taxon>
        <taxon>Entelegynae</taxon>
        <taxon>Araneoidea</taxon>
        <taxon>Nephilidae</taxon>
        <taxon>Trichonephila</taxon>
        <taxon>Trichonephila inaurata</taxon>
    </lineage>
</organism>
<evidence type="ECO:0000313" key="2">
    <source>
        <dbReference type="Proteomes" id="UP000886998"/>
    </source>
</evidence>
<dbReference type="EMBL" id="BMAV01003477">
    <property type="protein sequence ID" value="GFY43088.1"/>
    <property type="molecule type" value="Genomic_DNA"/>
</dbReference>
<dbReference type="Proteomes" id="UP000886998">
    <property type="component" value="Unassembled WGS sequence"/>
</dbReference>
<evidence type="ECO:0000313" key="1">
    <source>
        <dbReference type="EMBL" id="GFY43088.1"/>
    </source>
</evidence>
<name>A0A8X6WXG6_9ARAC</name>
<gene>
    <name evidence="1" type="ORF">TNIN_223981</name>
</gene>
<proteinExistence type="predicted"/>
<accession>A0A8X6WXG6</accession>
<dbReference type="AlphaFoldDB" id="A0A8X6WXG6"/>
<protein>
    <submittedName>
        <fullName evidence="1">Uncharacterized protein</fullName>
    </submittedName>
</protein>
<sequence>MDTKRHPCPYRDSYRARYAFPIPTPTLRIRYRYVREWKSKYHANLREDRYPGLYRTKRHASLAAVASSATLYCAHLNRATASLRSFMPTFH</sequence>
<reference evidence="1" key="1">
    <citation type="submission" date="2020-08" db="EMBL/GenBank/DDBJ databases">
        <title>Multicomponent nature underlies the extraordinary mechanical properties of spider dragline silk.</title>
        <authorList>
            <person name="Kono N."/>
            <person name="Nakamura H."/>
            <person name="Mori M."/>
            <person name="Yoshida Y."/>
            <person name="Ohtoshi R."/>
            <person name="Malay A.D."/>
            <person name="Moran D.A.P."/>
            <person name="Tomita M."/>
            <person name="Numata K."/>
            <person name="Arakawa K."/>
        </authorList>
    </citation>
    <scope>NUCLEOTIDE SEQUENCE</scope>
</reference>
<keyword evidence="2" id="KW-1185">Reference proteome</keyword>
<comment type="caution">
    <text evidence="1">The sequence shown here is derived from an EMBL/GenBank/DDBJ whole genome shotgun (WGS) entry which is preliminary data.</text>
</comment>